<accession>S9S9L8</accession>
<dbReference type="RefSeq" id="WP_021131377.1">
    <property type="nucleotide sequence ID" value="NZ_AQPH01000012.1"/>
</dbReference>
<evidence type="ECO:0000259" key="10">
    <source>
        <dbReference type="PROSITE" id="PS50928"/>
    </source>
</evidence>
<dbReference type="PANTHER" id="PTHR43386">
    <property type="entry name" value="OLIGOPEPTIDE TRANSPORT SYSTEM PERMEASE PROTEIN APPC"/>
    <property type="match status" value="1"/>
</dbReference>
<proteinExistence type="inferred from homology"/>
<evidence type="ECO:0000313" key="12">
    <source>
        <dbReference type="Proteomes" id="UP000015350"/>
    </source>
</evidence>
<keyword evidence="3" id="KW-1003">Cell membrane</keyword>
<dbReference type="SUPFAM" id="SSF161098">
    <property type="entry name" value="MetI-like"/>
    <property type="match status" value="1"/>
</dbReference>
<keyword evidence="7 9" id="KW-1133">Transmembrane helix</keyword>
<evidence type="ECO:0000256" key="3">
    <source>
        <dbReference type="ARBA" id="ARBA00022475"/>
    </source>
</evidence>
<feature type="transmembrane region" description="Helical" evidence="9">
    <location>
        <begin position="143"/>
        <end position="162"/>
    </location>
</feature>
<dbReference type="InterPro" id="IPR000515">
    <property type="entry name" value="MetI-like"/>
</dbReference>
<feature type="transmembrane region" description="Helical" evidence="9">
    <location>
        <begin position="102"/>
        <end position="123"/>
    </location>
</feature>
<evidence type="ECO:0000256" key="9">
    <source>
        <dbReference type="RuleBase" id="RU363032"/>
    </source>
</evidence>
<keyword evidence="8 9" id="KW-0472">Membrane</keyword>
<keyword evidence="6" id="KW-0653">Protein transport</keyword>
<dbReference type="InterPro" id="IPR035906">
    <property type="entry name" value="MetI-like_sf"/>
</dbReference>
<evidence type="ECO:0000256" key="6">
    <source>
        <dbReference type="ARBA" id="ARBA00022927"/>
    </source>
</evidence>
<keyword evidence="2 9" id="KW-0813">Transport</keyword>
<dbReference type="Proteomes" id="UP000015350">
    <property type="component" value="Unassembled WGS sequence"/>
</dbReference>
<dbReference type="Pfam" id="PF00528">
    <property type="entry name" value="BPD_transp_1"/>
    <property type="match status" value="1"/>
</dbReference>
<comment type="caution">
    <text evidence="11">The sequence shown here is derived from an EMBL/GenBank/DDBJ whole genome shotgun (WGS) entry which is preliminary data.</text>
</comment>
<dbReference type="STRING" id="1316936.K678_05061"/>
<evidence type="ECO:0000256" key="1">
    <source>
        <dbReference type="ARBA" id="ARBA00004651"/>
    </source>
</evidence>
<organism evidence="11 12">
    <name type="scientific">Magnetospirillum fulvum MGU-K5</name>
    <dbReference type="NCBI Taxonomy" id="1316936"/>
    <lineage>
        <taxon>Bacteria</taxon>
        <taxon>Pseudomonadati</taxon>
        <taxon>Pseudomonadota</taxon>
        <taxon>Alphaproteobacteria</taxon>
        <taxon>Rhodospirillales</taxon>
        <taxon>Rhodospirillaceae</taxon>
        <taxon>Magnetospirillum</taxon>
    </lineage>
</organism>
<comment type="similarity">
    <text evidence="9">Belongs to the binding-protein-dependent transport system permease family.</text>
</comment>
<dbReference type="GO" id="GO:0055085">
    <property type="term" value="P:transmembrane transport"/>
    <property type="evidence" value="ECO:0007669"/>
    <property type="project" value="InterPro"/>
</dbReference>
<evidence type="ECO:0000313" key="11">
    <source>
        <dbReference type="EMBL" id="EPY02557.1"/>
    </source>
</evidence>
<dbReference type="GO" id="GO:0005886">
    <property type="term" value="C:plasma membrane"/>
    <property type="evidence" value="ECO:0007669"/>
    <property type="project" value="UniProtKB-SubCell"/>
</dbReference>
<gene>
    <name evidence="11" type="ORF">K678_05061</name>
</gene>
<dbReference type="eggNOG" id="COG1173">
    <property type="taxonomic scope" value="Bacteria"/>
</dbReference>
<keyword evidence="5" id="KW-0571">Peptide transport</keyword>
<evidence type="ECO:0000256" key="5">
    <source>
        <dbReference type="ARBA" id="ARBA00022856"/>
    </source>
</evidence>
<dbReference type="EMBL" id="AQPH01000012">
    <property type="protein sequence ID" value="EPY02557.1"/>
    <property type="molecule type" value="Genomic_DNA"/>
</dbReference>
<dbReference type="Gene3D" id="1.10.3720.10">
    <property type="entry name" value="MetI-like"/>
    <property type="match status" value="1"/>
</dbReference>
<protein>
    <submittedName>
        <fullName evidence="11">ABC-type dipeptide/oligopeptide/nickel transport system</fullName>
    </submittedName>
</protein>
<dbReference type="GO" id="GO:0015833">
    <property type="term" value="P:peptide transport"/>
    <property type="evidence" value="ECO:0007669"/>
    <property type="project" value="UniProtKB-KW"/>
</dbReference>
<name>S9S9L8_MAGFU</name>
<dbReference type="InterPro" id="IPR050366">
    <property type="entry name" value="BP-dependent_transpt_permease"/>
</dbReference>
<sequence>MKAPLALVTGGLLLSLLIVTTLAGPLFLPAPEAMDLTARLASPSPDHLLGTDELGRDILARLVEGGRVSLAVAALTATLAALFGTAIGLVSGYYGGMADSALMRLTDGVMALPLLPLLIVLAAADPTRLGIPTDLAASEPIAVARLALIVACVSWTGVARLVRGSTLSARARDHVRAAEALGAGPVRVMVRHILPDVASPVVVAATLSVGHVILIEKRAVVPRAGAAPAAGVVGQHADRGDGCGVDRPGNGDLAGGRDLCHRSGLQSVRRRVAEVFIAQPLPPIKAAGQ</sequence>
<evidence type="ECO:0000256" key="8">
    <source>
        <dbReference type="ARBA" id="ARBA00023136"/>
    </source>
</evidence>
<feature type="transmembrane region" description="Helical" evidence="9">
    <location>
        <begin position="68"/>
        <end position="90"/>
    </location>
</feature>
<evidence type="ECO:0000256" key="7">
    <source>
        <dbReference type="ARBA" id="ARBA00022989"/>
    </source>
</evidence>
<feature type="domain" description="ABC transmembrane type-1" evidence="10">
    <location>
        <begin position="66"/>
        <end position="289"/>
    </location>
</feature>
<dbReference type="CDD" id="cd06261">
    <property type="entry name" value="TM_PBP2"/>
    <property type="match status" value="1"/>
</dbReference>
<dbReference type="PROSITE" id="PS50928">
    <property type="entry name" value="ABC_TM1"/>
    <property type="match status" value="1"/>
</dbReference>
<dbReference type="AlphaFoldDB" id="S9S9L8"/>
<evidence type="ECO:0000256" key="2">
    <source>
        <dbReference type="ARBA" id="ARBA00022448"/>
    </source>
</evidence>
<keyword evidence="4 9" id="KW-0812">Transmembrane</keyword>
<comment type="subcellular location">
    <subcellularLocation>
        <location evidence="1 9">Cell membrane</location>
        <topology evidence="1 9">Multi-pass membrane protein</topology>
    </subcellularLocation>
</comment>
<reference evidence="11 12" key="1">
    <citation type="submission" date="2013-04" db="EMBL/GenBank/DDBJ databases">
        <authorList>
            <person name="Kuznetsov B."/>
            <person name="Ivanovsky R."/>
        </authorList>
    </citation>
    <scope>NUCLEOTIDE SEQUENCE [LARGE SCALE GENOMIC DNA]</scope>
    <source>
        <strain evidence="11 12">MGU-K5</strain>
    </source>
</reference>
<dbReference type="GO" id="GO:0015031">
    <property type="term" value="P:protein transport"/>
    <property type="evidence" value="ECO:0007669"/>
    <property type="project" value="UniProtKB-KW"/>
</dbReference>
<dbReference type="PANTHER" id="PTHR43386:SF1">
    <property type="entry name" value="D,D-DIPEPTIDE TRANSPORT SYSTEM PERMEASE PROTEIN DDPC-RELATED"/>
    <property type="match status" value="1"/>
</dbReference>
<evidence type="ECO:0000256" key="4">
    <source>
        <dbReference type="ARBA" id="ARBA00022692"/>
    </source>
</evidence>